<organism evidence="1 2">
    <name type="scientific">Psychroflexus torquis (strain ATCC 700755 / CIP 106069 / ACAM 623)</name>
    <dbReference type="NCBI Taxonomy" id="313595"/>
    <lineage>
        <taxon>Bacteria</taxon>
        <taxon>Pseudomonadati</taxon>
        <taxon>Bacteroidota</taxon>
        <taxon>Flavobacteriia</taxon>
        <taxon>Flavobacteriales</taxon>
        <taxon>Flavobacteriaceae</taxon>
        <taxon>Psychroflexus</taxon>
    </lineage>
</organism>
<reference evidence="1" key="2">
    <citation type="submission" date="2012-09" db="EMBL/GenBank/DDBJ databases">
        <title>The complete sequence of Psychroflexus torquis an extreme psychrophile from sea-ice that is stimulated by light.</title>
        <authorList>
            <person name="Feng S."/>
            <person name="Powell S.M."/>
            <person name="Bowman J.P."/>
        </authorList>
    </citation>
    <scope>NUCLEOTIDE SEQUENCE [LARGE SCALE GENOMIC DNA]</scope>
    <source>
        <strain evidence="1">ATCC 700755</strain>
    </source>
</reference>
<gene>
    <name evidence="1" type="ordered locus">P700755_002130</name>
</gene>
<dbReference type="Proteomes" id="UP000008514">
    <property type="component" value="Chromosome"/>
</dbReference>
<accession>K4IIK9</accession>
<sequence>MHKTLYYDNFFRQLTKDVHQRLDDDATVVLFRVIKESDLKNRDNQQLIFDRLMETIDQKNEEEAINCCNKIDLMQYENTFAFYDAATKRMLALRFSSGKLYNRLVAKLKVTRDSYFEKKRSTN</sequence>
<proteinExistence type="predicted"/>
<dbReference type="EMBL" id="CP003879">
    <property type="protein sequence ID" value="AFU68921.1"/>
    <property type="molecule type" value="Genomic_DNA"/>
</dbReference>
<protein>
    <submittedName>
        <fullName evidence="1">Uncharacterized protein</fullName>
    </submittedName>
</protein>
<keyword evidence="2" id="KW-1185">Reference proteome</keyword>
<dbReference type="RefSeq" id="WP_015024502.1">
    <property type="nucleotide sequence ID" value="NC_018721.1"/>
</dbReference>
<evidence type="ECO:0000313" key="2">
    <source>
        <dbReference type="Proteomes" id="UP000008514"/>
    </source>
</evidence>
<dbReference type="STRING" id="313595.P700755_002130"/>
<dbReference type="HOGENOM" id="CLU_2013376_0_0_10"/>
<dbReference type="AlphaFoldDB" id="K4IIK9"/>
<dbReference type="KEGG" id="ptq:P700755_002130"/>
<name>K4IIK9_PSYTT</name>
<evidence type="ECO:0000313" key="1">
    <source>
        <dbReference type="EMBL" id="AFU68921.1"/>
    </source>
</evidence>
<reference evidence="1" key="1">
    <citation type="submission" date="2006-03" db="EMBL/GenBank/DDBJ databases">
        <authorList>
            <person name="Bowman J."/>
            <person name="Ferriera S."/>
            <person name="Johnson J."/>
            <person name="Kravitz S."/>
            <person name="Halpern A."/>
            <person name="Remington K."/>
            <person name="Beeson K."/>
            <person name="Tran B."/>
            <person name="Rogers Y.-H."/>
            <person name="Friedman R."/>
            <person name="Venter J.C."/>
        </authorList>
    </citation>
    <scope>NUCLEOTIDE SEQUENCE [LARGE SCALE GENOMIC DNA]</scope>
    <source>
        <strain evidence="1">ATCC 700755</strain>
    </source>
</reference>